<protein>
    <submittedName>
        <fullName evidence="9">Allantoate permease</fullName>
    </submittedName>
</protein>
<dbReference type="FunFam" id="1.20.1250.20:FF:000064">
    <property type="entry name" value="MFS allantoate transporter"/>
    <property type="match status" value="1"/>
</dbReference>
<dbReference type="InterPro" id="IPR020846">
    <property type="entry name" value="MFS_dom"/>
</dbReference>
<name>A0A9P8EBJ7_AURME</name>
<feature type="domain" description="Major facilitator superfamily (MFS) profile" evidence="8">
    <location>
        <begin position="72"/>
        <end position="485"/>
    </location>
</feature>
<keyword evidence="5 7" id="KW-0472">Membrane</keyword>
<dbReference type="AlphaFoldDB" id="A0A9P8EBJ7"/>
<dbReference type="Pfam" id="PF07690">
    <property type="entry name" value="MFS_1"/>
    <property type="match status" value="1"/>
</dbReference>
<feature type="transmembrane region" description="Helical" evidence="7">
    <location>
        <begin position="231"/>
        <end position="251"/>
    </location>
</feature>
<feature type="non-terminal residue" evidence="9">
    <location>
        <position position="1"/>
    </location>
</feature>
<accession>A0A9P8EBJ7</accession>
<feature type="transmembrane region" description="Helical" evidence="7">
    <location>
        <begin position="137"/>
        <end position="156"/>
    </location>
</feature>
<dbReference type="Proteomes" id="UP000779574">
    <property type="component" value="Unassembled WGS sequence"/>
</dbReference>
<evidence type="ECO:0000313" key="10">
    <source>
        <dbReference type="Proteomes" id="UP000779574"/>
    </source>
</evidence>
<reference evidence="9" key="2">
    <citation type="submission" date="2021-08" db="EMBL/GenBank/DDBJ databases">
        <authorList>
            <person name="Gostincar C."/>
            <person name="Sun X."/>
            <person name="Song Z."/>
            <person name="Gunde-Cimerman N."/>
        </authorList>
    </citation>
    <scope>NUCLEOTIDE SEQUENCE</scope>
    <source>
        <strain evidence="9">EXF-9911</strain>
    </source>
</reference>
<feature type="transmembrane region" description="Helical" evidence="7">
    <location>
        <begin position="337"/>
        <end position="357"/>
    </location>
</feature>
<feature type="transmembrane region" description="Helical" evidence="7">
    <location>
        <begin position="168"/>
        <end position="188"/>
    </location>
</feature>
<proteinExistence type="inferred from homology"/>
<evidence type="ECO:0000256" key="3">
    <source>
        <dbReference type="ARBA" id="ARBA00022692"/>
    </source>
</evidence>
<comment type="caution">
    <text evidence="9">The sequence shown here is derived from an EMBL/GenBank/DDBJ whole genome shotgun (WGS) entry which is preliminary data.</text>
</comment>
<evidence type="ECO:0000256" key="2">
    <source>
        <dbReference type="ARBA" id="ARBA00022448"/>
    </source>
</evidence>
<evidence type="ECO:0000256" key="6">
    <source>
        <dbReference type="ARBA" id="ARBA00037968"/>
    </source>
</evidence>
<dbReference type="EMBL" id="JAHFXF010000572">
    <property type="protein sequence ID" value="KAG9685454.1"/>
    <property type="molecule type" value="Genomic_DNA"/>
</dbReference>
<dbReference type="PROSITE" id="PS50850">
    <property type="entry name" value="MFS"/>
    <property type="match status" value="1"/>
</dbReference>
<evidence type="ECO:0000256" key="1">
    <source>
        <dbReference type="ARBA" id="ARBA00004141"/>
    </source>
</evidence>
<evidence type="ECO:0000256" key="7">
    <source>
        <dbReference type="SAM" id="Phobius"/>
    </source>
</evidence>
<feature type="transmembrane region" description="Helical" evidence="7">
    <location>
        <begin position="200"/>
        <end position="219"/>
    </location>
</feature>
<dbReference type="PANTHER" id="PTHR43791">
    <property type="entry name" value="PERMEASE-RELATED"/>
    <property type="match status" value="1"/>
</dbReference>
<dbReference type="GO" id="GO:0016020">
    <property type="term" value="C:membrane"/>
    <property type="evidence" value="ECO:0007669"/>
    <property type="project" value="UniProtKB-SubCell"/>
</dbReference>
<dbReference type="Gene3D" id="1.20.1250.20">
    <property type="entry name" value="MFS general substrate transporter like domains"/>
    <property type="match status" value="2"/>
</dbReference>
<dbReference type="InterPro" id="IPR011701">
    <property type="entry name" value="MFS"/>
</dbReference>
<organism evidence="9 10">
    <name type="scientific">Aureobasidium melanogenum</name>
    <name type="common">Aureobasidium pullulans var. melanogenum</name>
    <dbReference type="NCBI Taxonomy" id="46634"/>
    <lineage>
        <taxon>Eukaryota</taxon>
        <taxon>Fungi</taxon>
        <taxon>Dikarya</taxon>
        <taxon>Ascomycota</taxon>
        <taxon>Pezizomycotina</taxon>
        <taxon>Dothideomycetes</taxon>
        <taxon>Dothideomycetidae</taxon>
        <taxon>Dothideales</taxon>
        <taxon>Saccotheciaceae</taxon>
        <taxon>Aureobasidium</taxon>
    </lineage>
</organism>
<feature type="transmembrane region" description="Helical" evidence="7">
    <location>
        <begin position="364"/>
        <end position="384"/>
    </location>
</feature>
<evidence type="ECO:0000256" key="4">
    <source>
        <dbReference type="ARBA" id="ARBA00022989"/>
    </source>
</evidence>
<feature type="transmembrane region" description="Helical" evidence="7">
    <location>
        <begin position="390"/>
        <end position="415"/>
    </location>
</feature>
<keyword evidence="4 7" id="KW-1133">Transmembrane helix</keyword>
<evidence type="ECO:0000313" key="9">
    <source>
        <dbReference type="EMBL" id="KAG9685454.1"/>
    </source>
</evidence>
<feature type="transmembrane region" description="Helical" evidence="7">
    <location>
        <begin position="427"/>
        <end position="445"/>
    </location>
</feature>
<dbReference type="OrthoDB" id="6730379at2759"/>
<dbReference type="InterPro" id="IPR036259">
    <property type="entry name" value="MFS_trans_sf"/>
</dbReference>
<evidence type="ECO:0000259" key="8">
    <source>
        <dbReference type="PROSITE" id="PS50850"/>
    </source>
</evidence>
<sequence>MQSRLSQRPNKVEASDLDLKALPHETTTYDSTQAGEVLSAVDDKRLLFKIDCRLMPILQVHSSYLSSLEMSLTTPRCITYALQSIDKTTLSYAAVFGLADETHLSGSEYSWLGAIFYLGYMFWEWPTSYLLQRYPLAKFLGVSVILWGVTLTCHAAGHNFAGLATARFFLGVFEACIQPVTMVMFSIWYTRMEQPLRLGIWIGCAGLGYVVAGITSFGIGHIHGALSSWRYTFLIWGCVTIAWGIVVLLFLPDNPVSAKFLSEDEKRGVTERVKANSTGLEEKTFKKAQMWETLSDTKTWLLFIFAISSNAPNGGLSTFQGLIIRGLGFSKLQTTLIQMPSGAIQFVVCIVATFVASSFENARLLTMFACLLPTLAGVIGMWTLPSSVPWGRLVCLWITFTYTATWTLSMSVVTANTAGHTKKSTSAAMLLIGYCLGNFIGPFFFREAQAPRYELGVGMMLTCLGIQFLSILGLYLLFLSRNRSRAAKNALSADHIDEGEIRGLHDETDLQNQNFKYVY</sequence>
<evidence type="ECO:0000256" key="5">
    <source>
        <dbReference type="ARBA" id="ARBA00023136"/>
    </source>
</evidence>
<gene>
    <name evidence="9" type="ORF">KCU76_g11696</name>
</gene>
<comment type="subcellular location">
    <subcellularLocation>
        <location evidence="1">Membrane</location>
        <topology evidence="1">Multi-pass membrane protein</topology>
    </subcellularLocation>
</comment>
<reference evidence="9" key="1">
    <citation type="journal article" date="2021" name="J Fungi (Basel)">
        <title>Virulence traits and population genomics of the black yeast Aureobasidium melanogenum.</title>
        <authorList>
            <person name="Cernosa A."/>
            <person name="Sun X."/>
            <person name="Gostincar C."/>
            <person name="Fang C."/>
            <person name="Gunde-Cimerman N."/>
            <person name="Song Z."/>
        </authorList>
    </citation>
    <scope>NUCLEOTIDE SEQUENCE</scope>
    <source>
        <strain evidence="9">EXF-9911</strain>
    </source>
</reference>
<dbReference type="GO" id="GO:0022857">
    <property type="term" value="F:transmembrane transporter activity"/>
    <property type="evidence" value="ECO:0007669"/>
    <property type="project" value="InterPro"/>
</dbReference>
<keyword evidence="2" id="KW-0813">Transport</keyword>
<feature type="transmembrane region" description="Helical" evidence="7">
    <location>
        <begin position="457"/>
        <end position="478"/>
    </location>
</feature>
<dbReference type="SUPFAM" id="SSF103473">
    <property type="entry name" value="MFS general substrate transporter"/>
    <property type="match status" value="1"/>
</dbReference>
<comment type="similarity">
    <text evidence="6">Belongs to the major facilitator superfamily. Allantoate permease family.</text>
</comment>
<dbReference type="PANTHER" id="PTHR43791:SF97">
    <property type="entry name" value="ALLANTOATE TRANSPORTER, PUTATIVE (AFU_ORTHOLOGUE AFUA_1G14700)-RELATED"/>
    <property type="match status" value="1"/>
</dbReference>
<keyword evidence="3 7" id="KW-0812">Transmembrane</keyword>